<reference evidence="2 3" key="1">
    <citation type="submission" date="2018-06" db="EMBL/GenBank/DDBJ databases">
        <title>Sphaerisporangium craniellae sp. nov., isolated from a marine sponge in the South China Sea.</title>
        <authorList>
            <person name="Li L."/>
        </authorList>
    </citation>
    <scope>NUCLEOTIDE SEQUENCE [LARGE SCALE GENOMIC DNA]</scope>
    <source>
        <strain evidence="2 3">CCTCC AA 208026</strain>
    </source>
</reference>
<evidence type="ECO:0000313" key="3">
    <source>
        <dbReference type="Proteomes" id="UP000253094"/>
    </source>
</evidence>
<accession>A0A367F730</accession>
<comment type="caution">
    <text evidence="2">The sequence shown here is derived from an EMBL/GenBank/DDBJ whole genome shotgun (WGS) entry which is preliminary data.</text>
</comment>
<dbReference type="Proteomes" id="UP000253094">
    <property type="component" value="Unassembled WGS sequence"/>
</dbReference>
<feature type="compositionally biased region" description="Low complexity" evidence="1">
    <location>
        <begin position="43"/>
        <end position="64"/>
    </location>
</feature>
<proteinExistence type="predicted"/>
<keyword evidence="3" id="KW-1185">Reference proteome</keyword>
<feature type="compositionally biased region" description="Acidic residues" evidence="1">
    <location>
        <begin position="65"/>
        <end position="74"/>
    </location>
</feature>
<dbReference type="AlphaFoldDB" id="A0A367F730"/>
<dbReference type="RefSeq" id="WP_114032487.1">
    <property type="nucleotide sequence ID" value="NZ_QOIL01000022.1"/>
</dbReference>
<sequence>MAGVLPYLTACRARLFRTRAPAPCAPKPATRPAPEPPGWCGYAPGTPAATDAPSPASPSPQATEGTEETEEDATAAEVEALRTAHPGWRVWCSGRTWYACGPWLEARLVHAPTPERLSSLITLRTEGGR</sequence>
<feature type="compositionally biased region" description="Pro residues" evidence="1">
    <location>
        <begin position="23"/>
        <end position="37"/>
    </location>
</feature>
<dbReference type="EMBL" id="QOIL01000022">
    <property type="protein sequence ID" value="RCG25360.1"/>
    <property type="molecule type" value="Genomic_DNA"/>
</dbReference>
<evidence type="ECO:0000313" key="2">
    <source>
        <dbReference type="EMBL" id="RCG25360.1"/>
    </source>
</evidence>
<name>A0A367F730_9ACTN</name>
<protein>
    <submittedName>
        <fullName evidence="2">Uncharacterized protein</fullName>
    </submittedName>
</protein>
<gene>
    <name evidence="2" type="ORF">DQ384_31320</name>
</gene>
<organism evidence="2 3">
    <name type="scientific">Sphaerisporangium album</name>
    <dbReference type="NCBI Taxonomy" id="509200"/>
    <lineage>
        <taxon>Bacteria</taxon>
        <taxon>Bacillati</taxon>
        <taxon>Actinomycetota</taxon>
        <taxon>Actinomycetes</taxon>
        <taxon>Streptosporangiales</taxon>
        <taxon>Streptosporangiaceae</taxon>
        <taxon>Sphaerisporangium</taxon>
    </lineage>
</organism>
<evidence type="ECO:0000256" key="1">
    <source>
        <dbReference type="SAM" id="MobiDB-lite"/>
    </source>
</evidence>
<feature type="region of interest" description="Disordered" evidence="1">
    <location>
        <begin position="21"/>
        <end position="75"/>
    </location>
</feature>